<dbReference type="EMBL" id="CAFBMD010000081">
    <property type="protein sequence ID" value="CAB4901908.1"/>
    <property type="molecule type" value="Genomic_DNA"/>
</dbReference>
<dbReference type="AlphaFoldDB" id="A0A6J7G654"/>
<evidence type="ECO:0000313" key="2">
    <source>
        <dbReference type="EMBL" id="CAB4901908.1"/>
    </source>
</evidence>
<organism evidence="2">
    <name type="scientific">freshwater metagenome</name>
    <dbReference type="NCBI Taxonomy" id="449393"/>
    <lineage>
        <taxon>unclassified sequences</taxon>
        <taxon>metagenomes</taxon>
        <taxon>ecological metagenomes</taxon>
    </lineage>
</organism>
<name>A0A6J7G654_9ZZZZ</name>
<reference evidence="2" key="1">
    <citation type="submission" date="2020-05" db="EMBL/GenBank/DDBJ databases">
        <authorList>
            <person name="Chiriac C."/>
            <person name="Salcher M."/>
            <person name="Ghai R."/>
            <person name="Kavagutti S V."/>
        </authorList>
    </citation>
    <scope>NUCLEOTIDE SEQUENCE</scope>
</reference>
<sequence>MSASSAVDLPALSCGSNSTSSAPSAASIHSSTPTRRDSNAAMTVTPEASSTSCKPGPFATVITRLVPLATKDASVVMRTRWTTPAFIPASTAAPAASVCTCTFHVGTSPTTKTLEPRASRSARNFATFSTSLDASKYITSYSPSDSPSQAVTLAGVKVIPSSGDDDGSSTSTSAARMRSSACAPASITPAASGTGGFNAESIAARCAPLQAARATSTLFFSSHRSANSAAEEIAVRMVPGKGLTTASHAFFRAAQSAATKPESNSAAMPAKI</sequence>
<feature type="compositionally biased region" description="Low complexity" evidence="1">
    <location>
        <begin position="13"/>
        <end position="31"/>
    </location>
</feature>
<proteinExistence type="predicted"/>
<gene>
    <name evidence="2" type="ORF">UFOPK3492_00985</name>
</gene>
<protein>
    <submittedName>
        <fullName evidence="2">Unannotated protein</fullName>
    </submittedName>
</protein>
<evidence type="ECO:0000256" key="1">
    <source>
        <dbReference type="SAM" id="MobiDB-lite"/>
    </source>
</evidence>
<feature type="region of interest" description="Disordered" evidence="1">
    <location>
        <begin position="1"/>
        <end position="53"/>
    </location>
</feature>
<feature type="compositionally biased region" description="Polar residues" evidence="1">
    <location>
        <begin position="40"/>
        <end position="53"/>
    </location>
</feature>
<accession>A0A6J7G654</accession>